<feature type="domain" description="Multidrug resistance protein MdtA-like barrel-sandwich hybrid" evidence="3">
    <location>
        <begin position="80"/>
        <end position="202"/>
    </location>
</feature>
<evidence type="ECO:0000256" key="1">
    <source>
        <dbReference type="ARBA" id="ARBA00009477"/>
    </source>
</evidence>
<keyword evidence="2" id="KW-1133">Transmembrane helix</keyword>
<proteinExistence type="inferred from homology"/>
<keyword evidence="2" id="KW-0812">Transmembrane</keyword>
<dbReference type="Pfam" id="PF25917">
    <property type="entry name" value="BSH_RND"/>
    <property type="match status" value="1"/>
</dbReference>
<dbReference type="Gene3D" id="2.40.50.100">
    <property type="match status" value="1"/>
</dbReference>
<dbReference type="InterPro" id="IPR058792">
    <property type="entry name" value="Beta-barrel_RND_2"/>
</dbReference>
<dbReference type="GO" id="GO:1990281">
    <property type="term" value="C:efflux pump complex"/>
    <property type="evidence" value="ECO:0007669"/>
    <property type="project" value="TreeGrafter"/>
</dbReference>
<dbReference type="SUPFAM" id="SSF111369">
    <property type="entry name" value="HlyD-like secretion proteins"/>
    <property type="match status" value="1"/>
</dbReference>
<sequence>MKKRQTGAARTWSIAAAIIGVLVIWMISGLIFGSSHKSEDQNKPVAEKALKRFKVSVRSQNAETVQREVTLNGDTTPDQIVVIASQIEGQVTAIGARKGARVNQGALLARVDPRDSEQRKTRAVAIFKQRELEFEGARRLRETGYVTESEVASRQAALEVARTDIKEIDLHLKNLSILAPVSGVLEQQNIEVGSYVKIGEPVGKLIKIDPLIVSGGVGENDIRYIKVGDSAEAEILGRQLKGRVKFVSSLADDKTRTFTVDIAVDNPRGEIPAGLSARIRLSVQNIAAQKIPSSLLTLSDNGAIGVKHVVDGKVVFTKADIVRSNGDAVWITGVPSTISLITRGQGFVAAGESVDVEAEAAPAAAAK</sequence>
<dbReference type="OrthoDB" id="9806939at2"/>
<dbReference type="RefSeq" id="WP_107938775.1">
    <property type="nucleotide sequence ID" value="NZ_QANS01000001.1"/>
</dbReference>
<feature type="domain" description="CusB-like beta-barrel" evidence="4">
    <location>
        <begin position="217"/>
        <end position="282"/>
    </location>
</feature>
<evidence type="ECO:0000259" key="3">
    <source>
        <dbReference type="Pfam" id="PF25917"/>
    </source>
</evidence>
<comment type="caution">
    <text evidence="5">The sequence shown here is derived from an EMBL/GenBank/DDBJ whole genome shotgun (WGS) entry which is preliminary data.</text>
</comment>
<dbReference type="PANTHER" id="PTHR30469">
    <property type="entry name" value="MULTIDRUG RESISTANCE PROTEIN MDTA"/>
    <property type="match status" value="1"/>
</dbReference>
<dbReference type="InterPro" id="IPR058625">
    <property type="entry name" value="MdtA-like_BSH"/>
</dbReference>
<dbReference type="InterPro" id="IPR006143">
    <property type="entry name" value="RND_pump_MFP"/>
</dbReference>
<dbReference type="AlphaFoldDB" id="A0A2T5MKI2"/>
<dbReference type="GO" id="GO:0015562">
    <property type="term" value="F:efflux transmembrane transporter activity"/>
    <property type="evidence" value="ECO:0007669"/>
    <property type="project" value="TreeGrafter"/>
</dbReference>
<dbReference type="NCBIfam" id="TIGR01730">
    <property type="entry name" value="RND_mfp"/>
    <property type="match status" value="1"/>
</dbReference>
<evidence type="ECO:0000313" key="5">
    <source>
        <dbReference type="EMBL" id="PTU33068.1"/>
    </source>
</evidence>
<reference evidence="5 6" key="1">
    <citation type="submission" date="2018-04" db="EMBL/GenBank/DDBJ databases">
        <title>Novel species isolated from glacier.</title>
        <authorList>
            <person name="Liu Q."/>
            <person name="Xin Y.-H."/>
        </authorList>
    </citation>
    <scope>NUCLEOTIDE SEQUENCE [LARGE SCALE GENOMIC DNA]</scope>
    <source>
        <strain evidence="5 6">GT1R17</strain>
    </source>
</reference>
<keyword evidence="6" id="KW-1185">Reference proteome</keyword>
<dbReference type="Gene3D" id="1.10.287.470">
    <property type="entry name" value="Helix hairpin bin"/>
    <property type="match status" value="1"/>
</dbReference>
<dbReference type="EMBL" id="QANS01000001">
    <property type="protein sequence ID" value="PTU33068.1"/>
    <property type="molecule type" value="Genomic_DNA"/>
</dbReference>
<protein>
    <submittedName>
        <fullName evidence="5">Uncharacterized protein</fullName>
    </submittedName>
</protein>
<dbReference type="PANTHER" id="PTHR30469:SF29">
    <property type="entry name" value="BLR2860 PROTEIN"/>
    <property type="match status" value="1"/>
</dbReference>
<accession>A0A2T5MKI2</accession>
<keyword evidence="2" id="KW-0472">Membrane</keyword>
<evidence type="ECO:0000259" key="4">
    <source>
        <dbReference type="Pfam" id="PF25954"/>
    </source>
</evidence>
<name>A0A2T5MKI2_9GAMM</name>
<feature type="transmembrane region" description="Helical" evidence="2">
    <location>
        <begin position="12"/>
        <end position="33"/>
    </location>
</feature>
<organism evidence="5 6">
    <name type="scientific">Stenotrophobium rhamnosiphilum</name>
    <dbReference type="NCBI Taxonomy" id="2029166"/>
    <lineage>
        <taxon>Bacteria</taxon>
        <taxon>Pseudomonadati</taxon>
        <taxon>Pseudomonadota</taxon>
        <taxon>Gammaproteobacteria</taxon>
        <taxon>Nevskiales</taxon>
        <taxon>Nevskiaceae</taxon>
        <taxon>Stenotrophobium</taxon>
    </lineage>
</organism>
<evidence type="ECO:0000313" key="6">
    <source>
        <dbReference type="Proteomes" id="UP000244248"/>
    </source>
</evidence>
<evidence type="ECO:0000256" key="2">
    <source>
        <dbReference type="SAM" id="Phobius"/>
    </source>
</evidence>
<comment type="similarity">
    <text evidence="1">Belongs to the membrane fusion protein (MFP) (TC 8.A.1) family.</text>
</comment>
<dbReference type="Pfam" id="PF25954">
    <property type="entry name" value="Beta-barrel_RND_2"/>
    <property type="match status" value="1"/>
</dbReference>
<dbReference type="Gene3D" id="2.40.30.170">
    <property type="match status" value="1"/>
</dbReference>
<dbReference type="Proteomes" id="UP000244248">
    <property type="component" value="Unassembled WGS sequence"/>
</dbReference>
<gene>
    <name evidence="5" type="ORF">CJD38_02895</name>
</gene>